<gene>
    <name evidence="1" type="ORF">ABT39_MTgene5910</name>
</gene>
<reference evidence="1" key="1">
    <citation type="journal article" date="2015" name="Genome Biol. Evol.">
        <title>Organellar Genomes of White Spruce (Picea glauca): Assembly and Annotation.</title>
        <authorList>
            <person name="Jackman S.D."/>
            <person name="Warren R.L."/>
            <person name="Gibb E.A."/>
            <person name="Vandervalk B.P."/>
            <person name="Mohamadi H."/>
            <person name="Chu J."/>
            <person name="Raymond A."/>
            <person name="Pleasance S."/>
            <person name="Coope R."/>
            <person name="Wildung M.R."/>
            <person name="Ritland C.E."/>
            <person name="Bousquet J."/>
            <person name="Jones S.J."/>
            <person name="Bohlmann J."/>
            <person name="Birol I."/>
        </authorList>
    </citation>
    <scope>NUCLEOTIDE SEQUENCE [LARGE SCALE GENOMIC DNA]</scope>
    <source>
        <tissue evidence="1">Flushing bud</tissue>
    </source>
</reference>
<geneLocation type="mitochondrion" evidence="1"/>
<sequence length="48" mass="5400">MMERLTRSIDRSIVGKIPCSTLMVHIVLPLRYVLYKDGENKAPRNGGA</sequence>
<accession>A0A117NH26</accession>
<dbReference type="AlphaFoldDB" id="A0A117NH26"/>
<name>A0A117NH26_PICGL</name>
<evidence type="ECO:0000313" key="1">
    <source>
        <dbReference type="EMBL" id="KUM47723.1"/>
    </source>
</evidence>
<organism evidence="1">
    <name type="scientific">Picea glauca</name>
    <name type="common">White spruce</name>
    <name type="synonym">Pinus glauca</name>
    <dbReference type="NCBI Taxonomy" id="3330"/>
    <lineage>
        <taxon>Eukaryota</taxon>
        <taxon>Viridiplantae</taxon>
        <taxon>Streptophyta</taxon>
        <taxon>Embryophyta</taxon>
        <taxon>Tracheophyta</taxon>
        <taxon>Spermatophyta</taxon>
        <taxon>Pinopsida</taxon>
        <taxon>Pinidae</taxon>
        <taxon>Conifers I</taxon>
        <taxon>Pinales</taxon>
        <taxon>Pinaceae</taxon>
        <taxon>Picea</taxon>
    </lineage>
</organism>
<proteinExistence type="predicted"/>
<dbReference type="EMBL" id="LKAM01000007">
    <property type="protein sequence ID" value="KUM47723.1"/>
    <property type="molecule type" value="Genomic_DNA"/>
</dbReference>
<keyword evidence="1" id="KW-0496">Mitochondrion</keyword>
<protein>
    <submittedName>
        <fullName evidence="1">Uncharacterized protein</fullName>
    </submittedName>
</protein>
<comment type="caution">
    <text evidence="1">The sequence shown here is derived from an EMBL/GenBank/DDBJ whole genome shotgun (WGS) entry which is preliminary data.</text>
</comment>